<dbReference type="InterPro" id="IPR001452">
    <property type="entry name" value="SH3_domain"/>
</dbReference>
<dbReference type="Proteomes" id="UP000030746">
    <property type="component" value="Unassembled WGS sequence"/>
</dbReference>
<dbReference type="PANTHER" id="PTHR14234">
    <property type="entry name" value="RIM BINDING PROTEIN-RELATED"/>
    <property type="match status" value="1"/>
</dbReference>
<dbReference type="PROSITE" id="PS50002">
    <property type="entry name" value="SH3"/>
    <property type="match status" value="2"/>
</dbReference>
<keyword evidence="1 2" id="KW-0728">SH3 domain</keyword>
<dbReference type="KEGG" id="lgi:LOTGIDRAFT_85300"/>
<proteinExistence type="predicted"/>
<evidence type="ECO:0000256" key="2">
    <source>
        <dbReference type="PROSITE-ProRule" id="PRU00192"/>
    </source>
</evidence>
<feature type="non-terminal residue" evidence="4">
    <location>
        <position position="1"/>
    </location>
</feature>
<reference evidence="4 5" key="1">
    <citation type="journal article" date="2013" name="Nature">
        <title>Insights into bilaterian evolution from three spiralian genomes.</title>
        <authorList>
            <person name="Simakov O."/>
            <person name="Marletaz F."/>
            <person name="Cho S.J."/>
            <person name="Edsinger-Gonzales E."/>
            <person name="Havlak P."/>
            <person name="Hellsten U."/>
            <person name="Kuo D.H."/>
            <person name="Larsson T."/>
            <person name="Lv J."/>
            <person name="Arendt D."/>
            <person name="Savage R."/>
            <person name="Osoegawa K."/>
            <person name="de Jong P."/>
            <person name="Grimwood J."/>
            <person name="Chapman J.A."/>
            <person name="Shapiro H."/>
            <person name="Aerts A."/>
            <person name="Otillar R.P."/>
            <person name="Terry A.Y."/>
            <person name="Boore J.L."/>
            <person name="Grigoriev I.V."/>
            <person name="Lindberg D.R."/>
            <person name="Seaver E.C."/>
            <person name="Weisblat D.A."/>
            <person name="Putnam N.H."/>
            <person name="Rokhsar D.S."/>
        </authorList>
    </citation>
    <scope>NUCLEOTIDE SEQUENCE [LARGE SCALE GENOMIC DNA]</scope>
</reference>
<feature type="non-terminal residue" evidence="4">
    <location>
        <position position="186"/>
    </location>
</feature>
<dbReference type="InterPro" id="IPR036028">
    <property type="entry name" value="SH3-like_dom_sf"/>
</dbReference>
<dbReference type="SMART" id="SM00326">
    <property type="entry name" value="SH3"/>
    <property type="match status" value="2"/>
</dbReference>
<evidence type="ECO:0000256" key="1">
    <source>
        <dbReference type="ARBA" id="ARBA00022443"/>
    </source>
</evidence>
<feature type="domain" description="SH3" evidence="3">
    <location>
        <begin position="24"/>
        <end position="92"/>
    </location>
</feature>
<organism evidence="4 5">
    <name type="scientific">Lottia gigantea</name>
    <name type="common">Giant owl limpet</name>
    <dbReference type="NCBI Taxonomy" id="225164"/>
    <lineage>
        <taxon>Eukaryota</taxon>
        <taxon>Metazoa</taxon>
        <taxon>Spiralia</taxon>
        <taxon>Lophotrochozoa</taxon>
        <taxon>Mollusca</taxon>
        <taxon>Gastropoda</taxon>
        <taxon>Patellogastropoda</taxon>
        <taxon>Lottioidea</taxon>
        <taxon>Lottiidae</taxon>
        <taxon>Lottia</taxon>
    </lineage>
</organism>
<dbReference type="GeneID" id="20252651"/>
<dbReference type="PRINTS" id="PR00452">
    <property type="entry name" value="SH3DOMAIN"/>
</dbReference>
<dbReference type="AlphaFoldDB" id="V4B4S5"/>
<dbReference type="InterPro" id="IPR040325">
    <property type="entry name" value="RIMBP1/2/3"/>
</dbReference>
<dbReference type="SUPFAM" id="SSF50044">
    <property type="entry name" value="SH3-domain"/>
    <property type="match status" value="2"/>
</dbReference>
<sequence length="186" mass="20705">YSGHDDYDDVDSISGEINPPIDDNQVRLFVALFDYDPSIMSPNVDFIDEELPFREGQIIKIYGEKDADGFYRGECNNRVGFVPCNMVSQVSFDDPEIIDQLLIETSSQLTQNGLSSSDGGGKKRMVALYDYDPQELSPNVDSEIELSFKAGDIINITGEMDEDGFYVGEMNGVRGFVPSNFLQEAP</sequence>
<dbReference type="Pfam" id="PF07653">
    <property type="entry name" value="SH3_2"/>
    <property type="match status" value="2"/>
</dbReference>
<dbReference type="CTD" id="20252651"/>
<dbReference type="EMBL" id="KB200592">
    <property type="protein sequence ID" value="ESP00972.1"/>
    <property type="molecule type" value="Genomic_DNA"/>
</dbReference>
<dbReference type="OMA" id="NSPNMDS"/>
<evidence type="ECO:0000313" key="4">
    <source>
        <dbReference type="EMBL" id="ESP00972.1"/>
    </source>
</evidence>
<dbReference type="GO" id="GO:0045202">
    <property type="term" value="C:synapse"/>
    <property type="evidence" value="ECO:0007669"/>
    <property type="project" value="GOC"/>
</dbReference>
<accession>V4B4S5</accession>
<evidence type="ECO:0000313" key="5">
    <source>
        <dbReference type="Proteomes" id="UP000030746"/>
    </source>
</evidence>
<dbReference type="GO" id="GO:0007274">
    <property type="term" value="P:neuromuscular synaptic transmission"/>
    <property type="evidence" value="ECO:0007669"/>
    <property type="project" value="TreeGrafter"/>
</dbReference>
<dbReference type="OrthoDB" id="4158657at2759"/>
<dbReference type="RefSeq" id="XP_009048333.1">
    <property type="nucleotide sequence ID" value="XM_009050085.1"/>
</dbReference>
<dbReference type="InterPro" id="IPR035753">
    <property type="entry name" value="RIM-BP_SH3_2"/>
</dbReference>
<gene>
    <name evidence="4" type="ORF">LOTGIDRAFT_85300</name>
</gene>
<protein>
    <recommendedName>
        <fullName evidence="3">SH3 domain-containing protein</fullName>
    </recommendedName>
</protein>
<dbReference type="CDD" id="cd12012">
    <property type="entry name" value="SH3_RIM-BP_2"/>
    <property type="match status" value="1"/>
</dbReference>
<evidence type="ECO:0000259" key="3">
    <source>
        <dbReference type="PROSITE" id="PS50002"/>
    </source>
</evidence>
<dbReference type="HOGENOM" id="CLU_061098_0_0_1"/>
<dbReference type="FunFam" id="2.30.30.40:FF:000023">
    <property type="entry name" value="RIMS-binding protein 2 isoform F"/>
    <property type="match status" value="1"/>
</dbReference>
<keyword evidence="5" id="KW-1185">Reference proteome</keyword>
<dbReference type="Gene3D" id="2.30.30.40">
    <property type="entry name" value="SH3 Domains"/>
    <property type="match status" value="2"/>
</dbReference>
<feature type="domain" description="SH3" evidence="3">
    <location>
        <begin position="120"/>
        <end position="186"/>
    </location>
</feature>
<dbReference type="PANTHER" id="PTHR14234:SF19">
    <property type="entry name" value="RIM-BINDING PROTEIN, ISOFORM F"/>
    <property type="match status" value="1"/>
</dbReference>
<dbReference type="STRING" id="225164.V4B4S5"/>
<name>V4B4S5_LOTGI</name>
<dbReference type="FunFam" id="2.30.30.40:FF:000016">
    <property type="entry name" value="RIMS-binding protein 2 isoform X2"/>
    <property type="match status" value="1"/>
</dbReference>